<name>A0A9D1CLJ2_9FIRM</name>
<reference evidence="12" key="1">
    <citation type="submission" date="2020-10" db="EMBL/GenBank/DDBJ databases">
        <authorList>
            <person name="Gilroy R."/>
        </authorList>
    </citation>
    <scope>NUCLEOTIDE SEQUENCE</scope>
    <source>
        <strain evidence="12">CHK165-10780</strain>
    </source>
</reference>
<protein>
    <recommendedName>
        <fullName evidence="2 10">Proline--tRNA ligase</fullName>
        <ecNumber evidence="1 10">6.1.1.15</ecNumber>
    </recommendedName>
</protein>
<dbReference type="InterPro" id="IPR017449">
    <property type="entry name" value="Pro-tRNA_synth_II"/>
</dbReference>
<dbReference type="FunFam" id="3.30.930.10:FF:000037">
    <property type="entry name" value="Proline--tRNA ligase"/>
    <property type="match status" value="1"/>
</dbReference>
<dbReference type="SUPFAM" id="SSF64586">
    <property type="entry name" value="C-terminal domain of ProRS"/>
    <property type="match status" value="1"/>
</dbReference>
<keyword evidence="4 12" id="KW-0436">Ligase</keyword>
<dbReference type="SUPFAM" id="SSF55681">
    <property type="entry name" value="Class II aaRS and biotin synthetases"/>
    <property type="match status" value="1"/>
</dbReference>
<dbReference type="NCBIfam" id="TIGR00408">
    <property type="entry name" value="proS_fam_I"/>
    <property type="match status" value="1"/>
</dbReference>
<evidence type="ECO:0000256" key="3">
    <source>
        <dbReference type="ARBA" id="ARBA00022490"/>
    </source>
</evidence>
<keyword evidence="7" id="KW-0648">Protein biosynthesis</keyword>
<accession>A0A9D1CLJ2</accession>
<keyword evidence="8" id="KW-0030">Aminoacyl-tRNA synthetase</keyword>
<evidence type="ECO:0000313" key="13">
    <source>
        <dbReference type="Proteomes" id="UP000886725"/>
    </source>
</evidence>
<dbReference type="PANTHER" id="PTHR43382">
    <property type="entry name" value="PROLYL-TRNA SYNTHETASE"/>
    <property type="match status" value="1"/>
</dbReference>
<keyword evidence="5" id="KW-0547">Nucleotide-binding</keyword>
<dbReference type="SUPFAM" id="SSF52954">
    <property type="entry name" value="Class II aaRS ABD-related"/>
    <property type="match status" value="1"/>
</dbReference>
<dbReference type="EC" id="6.1.1.15" evidence="1 10"/>
<dbReference type="InterPro" id="IPR002314">
    <property type="entry name" value="aa-tRNA-synt_IIb"/>
</dbReference>
<dbReference type="AlphaFoldDB" id="A0A9D1CLJ2"/>
<comment type="caution">
    <text evidence="12">The sequence shown here is derived from an EMBL/GenBank/DDBJ whole genome shotgun (WGS) entry which is preliminary data.</text>
</comment>
<keyword evidence="3" id="KW-0963">Cytoplasm</keyword>
<evidence type="ECO:0000256" key="10">
    <source>
        <dbReference type="NCBIfam" id="TIGR00408"/>
    </source>
</evidence>
<dbReference type="GO" id="GO:0140096">
    <property type="term" value="F:catalytic activity, acting on a protein"/>
    <property type="evidence" value="ECO:0007669"/>
    <property type="project" value="UniProtKB-ARBA"/>
</dbReference>
<dbReference type="GO" id="GO:0005737">
    <property type="term" value="C:cytoplasm"/>
    <property type="evidence" value="ECO:0007669"/>
    <property type="project" value="InterPro"/>
</dbReference>
<dbReference type="Gene3D" id="3.30.110.30">
    <property type="entry name" value="C-terminal domain of ProRS"/>
    <property type="match status" value="1"/>
</dbReference>
<dbReference type="PRINTS" id="PR01046">
    <property type="entry name" value="TRNASYNTHPRO"/>
</dbReference>
<dbReference type="InterPro" id="IPR004499">
    <property type="entry name" value="Pro-tRNA-ligase_IIa_arc-type"/>
</dbReference>
<reference evidence="12" key="2">
    <citation type="journal article" date="2021" name="PeerJ">
        <title>Extensive microbial diversity within the chicken gut microbiome revealed by metagenomics and culture.</title>
        <authorList>
            <person name="Gilroy R."/>
            <person name="Ravi A."/>
            <person name="Getino M."/>
            <person name="Pursley I."/>
            <person name="Horton D.L."/>
            <person name="Alikhan N.F."/>
            <person name="Baker D."/>
            <person name="Gharbi K."/>
            <person name="Hall N."/>
            <person name="Watson M."/>
            <person name="Adriaenssens E.M."/>
            <person name="Foster-Nyarko E."/>
            <person name="Jarju S."/>
            <person name="Secka A."/>
            <person name="Antonio M."/>
            <person name="Oren A."/>
            <person name="Chaudhuri R.R."/>
            <person name="La Ragione R."/>
            <person name="Hildebrand F."/>
            <person name="Pallen M.J."/>
        </authorList>
    </citation>
    <scope>NUCLEOTIDE SEQUENCE</scope>
    <source>
        <strain evidence="12">CHK165-10780</strain>
    </source>
</reference>
<dbReference type="GO" id="GO:0016740">
    <property type="term" value="F:transferase activity"/>
    <property type="evidence" value="ECO:0007669"/>
    <property type="project" value="UniProtKB-ARBA"/>
</dbReference>
<feature type="non-terminal residue" evidence="12">
    <location>
        <position position="439"/>
    </location>
</feature>
<sequence length="439" mass="50411">MAKNKKITSRDVNFADWYTDVVMAARLASYSNVKGCIVIEPNGYAIWENMQKVLDDMFKRTGHRNVAMPLLIPENLMKKESDLINGFTPEAAWVTEGGQKKLEERMCIRPTSETLFSDYYSTVVKSYRDLPLKYNQWCNVLRWEKETRPFLRSREFLWQEGHTIHETAEEAEKETADILAIYKKFFEEYLAIPVLTGRKTEKEKFAGAEYTLTIEALMHNGVALQSGTSHYFGQKFSKAYDITYLDRNNELQYVYQTSWGVSTRMIGGLIMVHSDDNGLVLPPKIAPTQVAIIPIGTNPDVLQKVEEFSKVLTAAGITNYVDRSEKSPGFKFAEAEVLGIPVRIELGEKDLANHQFTVARRDTGERTQENLDIDIVPFIQDFMNTIQTDMYNRALERQKELTFEAHNLKEVETIMNEHPGFVKAMWCGDEACELKMKEI</sequence>
<dbReference type="GO" id="GO:0017101">
    <property type="term" value="C:aminoacyl-tRNA synthetase multienzyme complex"/>
    <property type="evidence" value="ECO:0007669"/>
    <property type="project" value="TreeGrafter"/>
</dbReference>
<dbReference type="PANTHER" id="PTHR43382:SF2">
    <property type="entry name" value="BIFUNCTIONAL GLUTAMATE_PROLINE--TRNA LIGASE"/>
    <property type="match status" value="1"/>
</dbReference>
<proteinExistence type="inferred from homology"/>
<dbReference type="Gene3D" id="3.40.50.800">
    <property type="entry name" value="Anticodon-binding domain"/>
    <property type="match status" value="1"/>
</dbReference>
<dbReference type="Gene3D" id="3.30.930.10">
    <property type="entry name" value="Bira Bifunctional Protein, Domain 2"/>
    <property type="match status" value="1"/>
</dbReference>
<evidence type="ECO:0000256" key="8">
    <source>
        <dbReference type="ARBA" id="ARBA00023146"/>
    </source>
</evidence>
<gene>
    <name evidence="12" type="ORF">IAC85_03905</name>
</gene>
<evidence type="ECO:0000256" key="7">
    <source>
        <dbReference type="ARBA" id="ARBA00022917"/>
    </source>
</evidence>
<evidence type="ECO:0000256" key="5">
    <source>
        <dbReference type="ARBA" id="ARBA00022741"/>
    </source>
</evidence>
<evidence type="ECO:0000259" key="11">
    <source>
        <dbReference type="PROSITE" id="PS50862"/>
    </source>
</evidence>
<evidence type="ECO:0000256" key="2">
    <source>
        <dbReference type="ARBA" id="ARBA00019110"/>
    </source>
</evidence>
<dbReference type="InterPro" id="IPR002316">
    <property type="entry name" value="Pro-tRNA-ligase_IIa"/>
</dbReference>
<feature type="domain" description="Aminoacyl-transfer RNA synthetases class-II family profile" evidence="11">
    <location>
        <begin position="41"/>
        <end position="282"/>
    </location>
</feature>
<comment type="catalytic activity">
    <reaction evidence="9">
        <text>tRNA(Pro) + L-proline + ATP = L-prolyl-tRNA(Pro) + AMP + diphosphate</text>
        <dbReference type="Rhea" id="RHEA:14305"/>
        <dbReference type="Rhea" id="RHEA-COMP:9700"/>
        <dbReference type="Rhea" id="RHEA-COMP:9702"/>
        <dbReference type="ChEBI" id="CHEBI:30616"/>
        <dbReference type="ChEBI" id="CHEBI:33019"/>
        <dbReference type="ChEBI" id="CHEBI:60039"/>
        <dbReference type="ChEBI" id="CHEBI:78442"/>
        <dbReference type="ChEBI" id="CHEBI:78532"/>
        <dbReference type="ChEBI" id="CHEBI:456215"/>
        <dbReference type="EC" id="6.1.1.15"/>
    </reaction>
</comment>
<dbReference type="InterPro" id="IPR006195">
    <property type="entry name" value="aa-tRNA-synth_II"/>
</dbReference>
<evidence type="ECO:0000256" key="9">
    <source>
        <dbReference type="ARBA" id="ARBA00047671"/>
    </source>
</evidence>
<dbReference type="InterPro" id="IPR033721">
    <property type="entry name" value="ProRS_core_arch_euk"/>
</dbReference>
<dbReference type="Pfam" id="PF03129">
    <property type="entry name" value="HGTP_anticodon"/>
    <property type="match status" value="1"/>
</dbReference>
<dbReference type="GO" id="GO:0005524">
    <property type="term" value="F:ATP binding"/>
    <property type="evidence" value="ECO:0007669"/>
    <property type="project" value="UniProtKB-KW"/>
</dbReference>
<dbReference type="InterPro" id="IPR036621">
    <property type="entry name" value="Anticodon-bd_dom_sf"/>
</dbReference>
<dbReference type="InterPro" id="IPR045864">
    <property type="entry name" value="aa-tRNA-synth_II/BPL/LPL"/>
</dbReference>
<evidence type="ECO:0000256" key="4">
    <source>
        <dbReference type="ARBA" id="ARBA00022598"/>
    </source>
</evidence>
<dbReference type="GO" id="GO:0004827">
    <property type="term" value="F:proline-tRNA ligase activity"/>
    <property type="evidence" value="ECO:0007669"/>
    <property type="project" value="UniProtKB-UniRule"/>
</dbReference>
<dbReference type="CDD" id="cd00778">
    <property type="entry name" value="ProRS_core_arch_euk"/>
    <property type="match status" value="1"/>
</dbReference>
<keyword evidence="6" id="KW-0067">ATP-binding</keyword>
<dbReference type="GO" id="GO:0006433">
    <property type="term" value="P:prolyl-tRNA aminoacylation"/>
    <property type="evidence" value="ECO:0007669"/>
    <property type="project" value="UniProtKB-UniRule"/>
</dbReference>
<dbReference type="Proteomes" id="UP000886725">
    <property type="component" value="Unassembled WGS sequence"/>
</dbReference>
<dbReference type="InterPro" id="IPR004154">
    <property type="entry name" value="Anticodon-bd"/>
</dbReference>
<dbReference type="HAMAP" id="MF_01571">
    <property type="entry name" value="Pro_tRNA_synth_type3"/>
    <property type="match status" value="1"/>
</dbReference>
<dbReference type="PROSITE" id="PS50862">
    <property type="entry name" value="AA_TRNA_LIGASE_II"/>
    <property type="match status" value="1"/>
</dbReference>
<evidence type="ECO:0000256" key="6">
    <source>
        <dbReference type="ARBA" id="ARBA00022840"/>
    </source>
</evidence>
<dbReference type="Pfam" id="PF00587">
    <property type="entry name" value="tRNA-synt_2b"/>
    <property type="match status" value="1"/>
</dbReference>
<dbReference type="EMBL" id="DVFU01000074">
    <property type="protein sequence ID" value="HIQ64864.1"/>
    <property type="molecule type" value="Genomic_DNA"/>
</dbReference>
<organism evidence="12 13">
    <name type="scientific">Candidatus Faecenecus gallistercoris</name>
    <dbReference type="NCBI Taxonomy" id="2840793"/>
    <lineage>
        <taxon>Bacteria</taxon>
        <taxon>Bacillati</taxon>
        <taxon>Bacillota</taxon>
        <taxon>Bacillota incertae sedis</taxon>
        <taxon>Candidatus Faecenecus</taxon>
    </lineage>
</organism>
<evidence type="ECO:0000256" key="1">
    <source>
        <dbReference type="ARBA" id="ARBA00012831"/>
    </source>
</evidence>
<evidence type="ECO:0000313" key="12">
    <source>
        <dbReference type="EMBL" id="HIQ64864.1"/>
    </source>
</evidence>